<comment type="caution">
    <text evidence="1">The sequence shown here is derived from an EMBL/GenBank/DDBJ whole genome shotgun (WGS) entry which is preliminary data.</text>
</comment>
<keyword evidence="2" id="KW-1185">Reference proteome</keyword>
<evidence type="ECO:0000313" key="2">
    <source>
        <dbReference type="Proteomes" id="UP000027361"/>
    </source>
</evidence>
<proteinExistence type="predicted"/>
<evidence type="ECO:0000313" key="1">
    <source>
        <dbReference type="EMBL" id="KDN35294.1"/>
    </source>
</evidence>
<protein>
    <submittedName>
        <fullName evidence="1">Uncharacterized protein</fullName>
    </submittedName>
</protein>
<dbReference type="Proteomes" id="UP000027361">
    <property type="component" value="Unassembled WGS sequence"/>
</dbReference>
<reference evidence="1 2" key="1">
    <citation type="submission" date="2014-05" db="EMBL/GenBank/DDBJ databases">
        <title>Draft genome sequence of a rare smut relative, Tilletiaria anomala UBC 951.</title>
        <authorList>
            <consortium name="DOE Joint Genome Institute"/>
            <person name="Toome M."/>
            <person name="Kuo A."/>
            <person name="Henrissat B."/>
            <person name="Lipzen A."/>
            <person name="Tritt A."/>
            <person name="Yoshinaga Y."/>
            <person name="Zane M."/>
            <person name="Barry K."/>
            <person name="Grigoriev I.V."/>
            <person name="Spatafora J.W."/>
            <person name="Aimea M.C."/>
        </authorList>
    </citation>
    <scope>NUCLEOTIDE SEQUENCE [LARGE SCALE GENOMIC DNA]</scope>
    <source>
        <strain evidence="1 2">UBC 951</strain>
    </source>
</reference>
<dbReference type="HOGENOM" id="CLU_1349733_0_0_1"/>
<dbReference type="AlphaFoldDB" id="A0A066V982"/>
<dbReference type="RefSeq" id="XP_013239771.1">
    <property type="nucleotide sequence ID" value="XM_013384317.1"/>
</dbReference>
<gene>
    <name evidence="1" type="ORF">K437DRAFT_265498</name>
</gene>
<dbReference type="EMBL" id="JMSN01000222">
    <property type="protein sequence ID" value="KDN35294.1"/>
    <property type="molecule type" value="Genomic_DNA"/>
</dbReference>
<name>A0A066V982_TILAU</name>
<dbReference type="GeneID" id="25265760"/>
<accession>A0A066V982</accession>
<organism evidence="1 2">
    <name type="scientific">Tilletiaria anomala (strain ATCC 24038 / CBS 436.72 / UBC 951)</name>
    <dbReference type="NCBI Taxonomy" id="1037660"/>
    <lineage>
        <taxon>Eukaryota</taxon>
        <taxon>Fungi</taxon>
        <taxon>Dikarya</taxon>
        <taxon>Basidiomycota</taxon>
        <taxon>Ustilaginomycotina</taxon>
        <taxon>Exobasidiomycetes</taxon>
        <taxon>Georgefischeriales</taxon>
        <taxon>Tilletiariaceae</taxon>
        <taxon>Tilletiaria</taxon>
    </lineage>
</organism>
<sequence length="203" mass="21477">MARTILRKTKIVIADEATTILDLSRISSFRSSCPPLSPFASSKAPPYNPDGKLPTSLKDSIAGENQQESADANAAARPRGLSTKARWLWGTYIVSLYTQFYGAELVANPIGSCNGGSAANAGSRCEHVVQAACTGFAVAFVAATVGIDCCVTILHTLLPAHLTRRHDQRSPKLRGKFGAAEDDRHQACPGTYCSISKGTTGHG</sequence>
<dbReference type="InParanoid" id="A0A066V982"/>